<dbReference type="EMBL" id="LAZR01040185">
    <property type="protein sequence ID" value="KKL15127.1"/>
    <property type="molecule type" value="Genomic_DNA"/>
</dbReference>
<sequence length="77" mass="8625">MEYMAIIKMIAPWVIAGATAFGGVKVGLNGQRNRLNGLDRKLEGHLVQYNKDSRTIVRTLASLETKVDLLVDNRIRD</sequence>
<dbReference type="AlphaFoldDB" id="A0A0F9BMN5"/>
<protein>
    <submittedName>
        <fullName evidence="1">Uncharacterized protein</fullName>
    </submittedName>
</protein>
<proteinExistence type="predicted"/>
<accession>A0A0F9BMN5</accession>
<evidence type="ECO:0000313" key="1">
    <source>
        <dbReference type="EMBL" id="KKL15127.1"/>
    </source>
</evidence>
<name>A0A0F9BMN5_9ZZZZ</name>
<organism evidence="1">
    <name type="scientific">marine sediment metagenome</name>
    <dbReference type="NCBI Taxonomy" id="412755"/>
    <lineage>
        <taxon>unclassified sequences</taxon>
        <taxon>metagenomes</taxon>
        <taxon>ecological metagenomes</taxon>
    </lineage>
</organism>
<comment type="caution">
    <text evidence="1">The sequence shown here is derived from an EMBL/GenBank/DDBJ whole genome shotgun (WGS) entry which is preliminary data.</text>
</comment>
<reference evidence="1" key="1">
    <citation type="journal article" date="2015" name="Nature">
        <title>Complex archaea that bridge the gap between prokaryotes and eukaryotes.</title>
        <authorList>
            <person name="Spang A."/>
            <person name="Saw J.H."/>
            <person name="Jorgensen S.L."/>
            <person name="Zaremba-Niedzwiedzka K."/>
            <person name="Martijn J."/>
            <person name="Lind A.E."/>
            <person name="van Eijk R."/>
            <person name="Schleper C."/>
            <person name="Guy L."/>
            <person name="Ettema T.J."/>
        </authorList>
    </citation>
    <scope>NUCLEOTIDE SEQUENCE</scope>
</reference>
<gene>
    <name evidence="1" type="ORF">LCGC14_2508710</name>
</gene>